<accession>A0A0E9LRB6</accession>
<feature type="transmembrane region" description="Helical" evidence="6">
    <location>
        <begin position="238"/>
        <end position="263"/>
    </location>
</feature>
<keyword evidence="5 6" id="KW-0472">Membrane</keyword>
<feature type="transmembrane region" description="Helical" evidence="6">
    <location>
        <begin position="30"/>
        <end position="51"/>
    </location>
</feature>
<gene>
    <name evidence="8" type="ORF">JCM15548_189</name>
</gene>
<evidence type="ECO:0000256" key="4">
    <source>
        <dbReference type="ARBA" id="ARBA00022989"/>
    </source>
</evidence>
<name>A0A0E9LRB6_9BACT</name>
<evidence type="ECO:0000313" key="9">
    <source>
        <dbReference type="Proteomes" id="UP000032900"/>
    </source>
</evidence>
<evidence type="ECO:0000313" key="8">
    <source>
        <dbReference type="EMBL" id="GAO28127.1"/>
    </source>
</evidence>
<dbReference type="Pfam" id="PF12698">
    <property type="entry name" value="ABC2_membrane_3"/>
    <property type="match status" value="1"/>
</dbReference>
<reference evidence="8 9" key="1">
    <citation type="journal article" date="2015" name="Microbes Environ.">
        <title>Distribution and evolution of nitrogen fixation genes in the phylum bacteroidetes.</title>
        <authorList>
            <person name="Inoue J."/>
            <person name="Oshima K."/>
            <person name="Suda W."/>
            <person name="Sakamoto M."/>
            <person name="Iino T."/>
            <person name="Noda S."/>
            <person name="Hongoh Y."/>
            <person name="Hattori M."/>
            <person name="Ohkuma M."/>
        </authorList>
    </citation>
    <scope>NUCLEOTIDE SEQUENCE [LARGE SCALE GENOMIC DNA]</scope>
    <source>
        <strain evidence="8">JCM 15548</strain>
    </source>
</reference>
<evidence type="ECO:0000256" key="3">
    <source>
        <dbReference type="ARBA" id="ARBA00022692"/>
    </source>
</evidence>
<dbReference type="InterPro" id="IPR013525">
    <property type="entry name" value="ABC2_TM"/>
</dbReference>
<dbReference type="SUPFAM" id="SSF81665">
    <property type="entry name" value="Calcium ATPase, transmembrane domain M"/>
    <property type="match status" value="1"/>
</dbReference>
<dbReference type="GO" id="GO:0140359">
    <property type="term" value="F:ABC-type transporter activity"/>
    <property type="evidence" value="ECO:0007669"/>
    <property type="project" value="InterPro"/>
</dbReference>
<feature type="transmembrane region" description="Helical" evidence="6">
    <location>
        <begin position="193"/>
        <end position="218"/>
    </location>
</feature>
<proteinExistence type="predicted"/>
<dbReference type="RefSeq" id="WP_062122014.1">
    <property type="nucleotide sequence ID" value="NZ_BAZW01000001.1"/>
</dbReference>
<dbReference type="PANTHER" id="PTHR30294:SF47">
    <property type="entry name" value="INNER MEMBRANE TRANSPORT PERMEASE YHHJ"/>
    <property type="match status" value="1"/>
</dbReference>
<sequence>MPNFQMERLKNNGFFRVLNREITRITHSKVYLFLLLVGPMLSFLLVMNIFVAGVPSHLPVAVVDEDFSALSRQLTRMVDATRMADVTERVSSLQDGRESMLSGHAEAVLYIPDEFEKTVLKGEGAQIQLYINNTNVLVGGLLKSTIYRVMATYSTGVKLQVAMKQGLPVEQALGQVHAVQMDGHVLFNPYTNYAYFLVTALMPLLVVLFTLLGAIFAIGMEIREGTSPEWLKQADNSLLVALAGKLLPYVFLMLVNVAVMHFIMTQHLGFPLRGYWGAIMLSQLLMILAYQMVAVMLLAMTANTRLSLSLGSAYSMMALTFSGLTFPVSGMPMVSQMLAQLFPFYHWMEVFMGQGMRGEPLLQTIQPMAFLLLFVMAGFLFFPRLNRVLADTRFQHRC</sequence>
<evidence type="ECO:0000259" key="7">
    <source>
        <dbReference type="Pfam" id="PF12698"/>
    </source>
</evidence>
<keyword evidence="3 6" id="KW-0812">Transmembrane</keyword>
<evidence type="ECO:0000256" key="1">
    <source>
        <dbReference type="ARBA" id="ARBA00004651"/>
    </source>
</evidence>
<dbReference type="PANTHER" id="PTHR30294">
    <property type="entry name" value="MEMBRANE COMPONENT OF ABC TRANSPORTER YHHJ-RELATED"/>
    <property type="match status" value="1"/>
</dbReference>
<dbReference type="STRING" id="1236989.JCM15548_189"/>
<evidence type="ECO:0000256" key="5">
    <source>
        <dbReference type="ARBA" id="ARBA00023136"/>
    </source>
</evidence>
<dbReference type="EMBL" id="BAZW01000001">
    <property type="protein sequence ID" value="GAO28127.1"/>
    <property type="molecule type" value="Genomic_DNA"/>
</dbReference>
<feature type="transmembrane region" description="Helical" evidence="6">
    <location>
        <begin position="365"/>
        <end position="383"/>
    </location>
</feature>
<evidence type="ECO:0000256" key="2">
    <source>
        <dbReference type="ARBA" id="ARBA00022475"/>
    </source>
</evidence>
<feature type="domain" description="ABC-2 type transporter transmembrane" evidence="7">
    <location>
        <begin position="29"/>
        <end position="380"/>
    </location>
</feature>
<dbReference type="InterPro" id="IPR023298">
    <property type="entry name" value="ATPase_P-typ_TM_dom_sf"/>
</dbReference>
<comment type="caution">
    <text evidence="8">The sequence shown here is derived from an EMBL/GenBank/DDBJ whole genome shotgun (WGS) entry which is preliminary data.</text>
</comment>
<keyword evidence="9" id="KW-1185">Reference proteome</keyword>
<evidence type="ECO:0000256" key="6">
    <source>
        <dbReference type="SAM" id="Phobius"/>
    </source>
</evidence>
<keyword evidence="4 6" id="KW-1133">Transmembrane helix</keyword>
<feature type="transmembrane region" description="Helical" evidence="6">
    <location>
        <begin position="275"/>
        <end position="300"/>
    </location>
</feature>
<dbReference type="Gene3D" id="3.40.1710.10">
    <property type="entry name" value="abc type-2 transporter like domain"/>
    <property type="match status" value="1"/>
</dbReference>
<dbReference type="AlphaFoldDB" id="A0A0E9LRB6"/>
<dbReference type="InterPro" id="IPR051449">
    <property type="entry name" value="ABC-2_transporter_component"/>
</dbReference>
<comment type="subcellular location">
    <subcellularLocation>
        <location evidence="1">Cell membrane</location>
        <topology evidence="1">Multi-pass membrane protein</topology>
    </subcellularLocation>
</comment>
<dbReference type="GO" id="GO:0005886">
    <property type="term" value="C:plasma membrane"/>
    <property type="evidence" value="ECO:0007669"/>
    <property type="project" value="UniProtKB-SubCell"/>
</dbReference>
<keyword evidence="2" id="KW-1003">Cell membrane</keyword>
<organism evidence="8 9">
    <name type="scientific">Geofilum rubicundum JCM 15548</name>
    <dbReference type="NCBI Taxonomy" id="1236989"/>
    <lineage>
        <taxon>Bacteria</taxon>
        <taxon>Pseudomonadati</taxon>
        <taxon>Bacteroidota</taxon>
        <taxon>Bacteroidia</taxon>
        <taxon>Marinilabiliales</taxon>
        <taxon>Marinilabiliaceae</taxon>
        <taxon>Geofilum</taxon>
    </lineage>
</organism>
<protein>
    <recommendedName>
        <fullName evidence="7">ABC-2 type transporter transmembrane domain-containing protein</fullName>
    </recommendedName>
</protein>
<dbReference type="Proteomes" id="UP000032900">
    <property type="component" value="Unassembled WGS sequence"/>
</dbReference>